<evidence type="ECO:0000313" key="3">
    <source>
        <dbReference type="EMBL" id="PHN06264.1"/>
    </source>
</evidence>
<dbReference type="EMBL" id="PDUD01000018">
    <property type="protein sequence ID" value="PHN06264.1"/>
    <property type="molecule type" value="Genomic_DNA"/>
</dbReference>
<dbReference type="PANTHER" id="PTHR46211:SF14">
    <property type="entry name" value="GLYCEROPHOSPHODIESTER PHOSPHODIESTERASE"/>
    <property type="match status" value="1"/>
</dbReference>
<gene>
    <name evidence="3" type="ORF">CRP01_11860</name>
</gene>
<feature type="domain" description="GP-PDE" evidence="2">
    <location>
        <begin position="38"/>
        <end position="280"/>
    </location>
</feature>
<accession>A0A2D0NCM4</accession>
<dbReference type="Gene3D" id="3.20.20.190">
    <property type="entry name" value="Phosphatidylinositol (PI) phosphodiesterase"/>
    <property type="match status" value="1"/>
</dbReference>
<dbReference type="OrthoDB" id="384721at2"/>
<dbReference type="Pfam" id="PF03009">
    <property type="entry name" value="GDPD"/>
    <property type="match status" value="1"/>
</dbReference>
<keyword evidence="4" id="KW-1185">Reference proteome</keyword>
<dbReference type="GO" id="GO:0008081">
    <property type="term" value="F:phosphoric diester hydrolase activity"/>
    <property type="evidence" value="ECO:0007669"/>
    <property type="project" value="InterPro"/>
</dbReference>
<comment type="caution">
    <text evidence="3">The sequence shown here is derived from an EMBL/GenBank/DDBJ whole genome shotgun (WGS) entry which is preliminary data.</text>
</comment>
<evidence type="ECO:0000313" key="4">
    <source>
        <dbReference type="Proteomes" id="UP000223913"/>
    </source>
</evidence>
<dbReference type="PANTHER" id="PTHR46211">
    <property type="entry name" value="GLYCEROPHOSPHORYL DIESTER PHOSPHODIESTERASE"/>
    <property type="match status" value="1"/>
</dbReference>
<evidence type="ECO:0000256" key="1">
    <source>
        <dbReference type="SAM" id="SignalP"/>
    </source>
</evidence>
<evidence type="ECO:0000259" key="2">
    <source>
        <dbReference type="PROSITE" id="PS51704"/>
    </source>
</evidence>
<name>A0A2D0NCM4_FLAN2</name>
<organism evidence="3 4">
    <name type="scientific">Flavilitoribacter nigricans (strain ATCC 23147 / DSM 23189 / NBRC 102662 / NCIMB 1420 / SS-2)</name>
    <name type="common">Lewinella nigricans</name>
    <dbReference type="NCBI Taxonomy" id="1122177"/>
    <lineage>
        <taxon>Bacteria</taxon>
        <taxon>Pseudomonadati</taxon>
        <taxon>Bacteroidota</taxon>
        <taxon>Saprospiria</taxon>
        <taxon>Saprospirales</taxon>
        <taxon>Lewinellaceae</taxon>
        <taxon>Flavilitoribacter</taxon>
    </lineage>
</organism>
<dbReference type="InterPro" id="IPR030395">
    <property type="entry name" value="GP_PDE_dom"/>
</dbReference>
<dbReference type="InterPro" id="IPR017946">
    <property type="entry name" value="PLC-like_Pdiesterase_TIM-brl"/>
</dbReference>
<dbReference type="RefSeq" id="WP_099150247.1">
    <property type="nucleotide sequence ID" value="NZ_PDUD01000018.1"/>
</dbReference>
<proteinExistence type="predicted"/>
<dbReference type="GO" id="GO:0006629">
    <property type="term" value="P:lipid metabolic process"/>
    <property type="evidence" value="ECO:0007669"/>
    <property type="project" value="InterPro"/>
</dbReference>
<feature type="signal peptide" evidence="1">
    <location>
        <begin position="1"/>
        <end position="22"/>
    </location>
</feature>
<dbReference type="SUPFAM" id="SSF51695">
    <property type="entry name" value="PLC-like phosphodiesterases"/>
    <property type="match status" value="1"/>
</dbReference>
<dbReference type="PROSITE" id="PS51704">
    <property type="entry name" value="GP_PDE"/>
    <property type="match status" value="1"/>
</dbReference>
<sequence>MTSKVCWAGLAALFLLASCGNMDTNNESTAEAPEAAPVQVIAHRGGAKLAPENTLAAIRQAVELGVDMIEIDVILSKDGEVIVIHDDKIDRTTDGEGIVKEMTLEEIRQYDAGSWFDARFAGEKVPTLDEVFEAIDGRTILLIEIKDGDEAYPGLEKKVVDAIHRFDAGDWVVVQSFNQKSVLRTREMDPSLITYYLMGKNFADFYEELASESTSSTPLPYNGIAVHFSGIDAERAKKVHDTGYKLLVWTVNEEEDMEKMMTAGVDGIITDRPDQLKQLMKE</sequence>
<dbReference type="PROSITE" id="PS51257">
    <property type="entry name" value="PROKAR_LIPOPROTEIN"/>
    <property type="match status" value="1"/>
</dbReference>
<dbReference type="Proteomes" id="UP000223913">
    <property type="component" value="Unassembled WGS sequence"/>
</dbReference>
<protein>
    <recommendedName>
        <fullName evidence="2">GP-PDE domain-containing protein</fullName>
    </recommendedName>
</protein>
<dbReference type="PROSITE" id="PS50007">
    <property type="entry name" value="PIPLC_X_DOMAIN"/>
    <property type="match status" value="1"/>
</dbReference>
<dbReference type="AlphaFoldDB" id="A0A2D0NCM4"/>
<reference evidence="3 4" key="1">
    <citation type="submission" date="2017-10" db="EMBL/GenBank/DDBJ databases">
        <title>The draft genome sequence of Lewinella nigricans NBRC 102662.</title>
        <authorList>
            <person name="Wang K."/>
        </authorList>
    </citation>
    <scope>NUCLEOTIDE SEQUENCE [LARGE SCALE GENOMIC DNA]</scope>
    <source>
        <strain evidence="3 4">NBRC 102662</strain>
    </source>
</reference>
<keyword evidence="1" id="KW-0732">Signal</keyword>
<feature type="chain" id="PRO_5013220380" description="GP-PDE domain-containing protein" evidence="1">
    <location>
        <begin position="23"/>
        <end position="282"/>
    </location>
</feature>